<evidence type="ECO:0000256" key="4">
    <source>
        <dbReference type="ARBA" id="ARBA00022452"/>
    </source>
</evidence>
<evidence type="ECO:0000256" key="14">
    <source>
        <dbReference type="RuleBase" id="RU003357"/>
    </source>
</evidence>
<evidence type="ECO:0000256" key="7">
    <source>
        <dbReference type="ARBA" id="ARBA00023004"/>
    </source>
</evidence>
<dbReference type="AlphaFoldDB" id="A0A446C614"/>
<dbReference type="CDD" id="cd01347">
    <property type="entry name" value="ligand_gated_channel"/>
    <property type="match status" value="1"/>
</dbReference>
<keyword evidence="9 14" id="KW-0798">TonB box</keyword>
<gene>
    <name evidence="18" type="primary">fyuA_1</name>
    <name evidence="18" type="ORF">AVE30378_00369</name>
</gene>
<comment type="subcellular location">
    <subcellularLocation>
        <location evidence="1 13">Cell outer membrane</location>
        <topology evidence="1 13">Multi-pass membrane protein</topology>
    </subcellularLocation>
</comment>
<dbReference type="Proteomes" id="UP000289465">
    <property type="component" value="Unassembled WGS sequence"/>
</dbReference>
<keyword evidence="5" id="KW-0410">Iron transport</keyword>
<reference evidence="18 19" key="1">
    <citation type="submission" date="2018-07" db="EMBL/GenBank/DDBJ databases">
        <authorList>
            <person name="Peeters C."/>
        </authorList>
    </citation>
    <scope>NUCLEOTIDE SEQUENCE [LARGE SCALE GENOMIC DNA]</scope>
    <source>
        <strain evidence="18 19">LMG 30378</strain>
    </source>
</reference>
<dbReference type="InterPro" id="IPR039426">
    <property type="entry name" value="TonB-dep_rcpt-like"/>
</dbReference>
<feature type="signal peptide" evidence="15">
    <location>
        <begin position="1"/>
        <end position="25"/>
    </location>
</feature>
<keyword evidence="10 13" id="KW-0472">Membrane</keyword>
<evidence type="ECO:0000256" key="12">
    <source>
        <dbReference type="ARBA" id="ARBA00023237"/>
    </source>
</evidence>
<evidence type="ECO:0000256" key="15">
    <source>
        <dbReference type="SAM" id="SignalP"/>
    </source>
</evidence>
<dbReference type="Pfam" id="PF00593">
    <property type="entry name" value="TonB_dep_Rec_b-barrel"/>
    <property type="match status" value="1"/>
</dbReference>
<keyword evidence="7" id="KW-0408">Iron</keyword>
<feature type="chain" id="PRO_5018992025" evidence="15">
    <location>
        <begin position="26"/>
        <end position="692"/>
    </location>
</feature>
<dbReference type="SUPFAM" id="SSF56935">
    <property type="entry name" value="Porins"/>
    <property type="match status" value="1"/>
</dbReference>
<dbReference type="RefSeq" id="WP_129239070.1">
    <property type="nucleotide sequence ID" value="NZ_UFQC01000002.1"/>
</dbReference>
<dbReference type="GO" id="GO:0038023">
    <property type="term" value="F:signaling receptor activity"/>
    <property type="evidence" value="ECO:0007669"/>
    <property type="project" value="InterPro"/>
</dbReference>
<evidence type="ECO:0000256" key="11">
    <source>
        <dbReference type="ARBA" id="ARBA00023170"/>
    </source>
</evidence>
<dbReference type="EMBL" id="UFQC01000002">
    <property type="protein sequence ID" value="SSW63332.1"/>
    <property type="molecule type" value="Genomic_DNA"/>
</dbReference>
<protein>
    <submittedName>
        <fullName evidence="18">Pesticin receptor</fullName>
    </submittedName>
</protein>
<dbReference type="InterPro" id="IPR036942">
    <property type="entry name" value="Beta-barrel_TonB_sf"/>
</dbReference>
<dbReference type="NCBIfam" id="TIGR01783">
    <property type="entry name" value="TonB-siderophor"/>
    <property type="match status" value="1"/>
</dbReference>
<dbReference type="Gene3D" id="2.40.170.20">
    <property type="entry name" value="TonB-dependent receptor, beta-barrel domain"/>
    <property type="match status" value="1"/>
</dbReference>
<accession>A0A446C614</accession>
<dbReference type="GO" id="GO:0015891">
    <property type="term" value="P:siderophore transport"/>
    <property type="evidence" value="ECO:0007669"/>
    <property type="project" value="InterPro"/>
</dbReference>
<organism evidence="18 19">
    <name type="scientific">Achromobacter veterisilvae</name>
    <dbReference type="NCBI Taxonomy" id="2069367"/>
    <lineage>
        <taxon>Bacteria</taxon>
        <taxon>Pseudomonadati</taxon>
        <taxon>Pseudomonadota</taxon>
        <taxon>Betaproteobacteria</taxon>
        <taxon>Burkholderiales</taxon>
        <taxon>Alcaligenaceae</taxon>
        <taxon>Achromobacter</taxon>
    </lineage>
</organism>
<evidence type="ECO:0000256" key="6">
    <source>
        <dbReference type="ARBA" id="ARBA00022692"/>
    </source>
</evidence>
<feature type="domain" description="TonB-dependent receptor-like beta-barrel" evidence="16">
    <location>
        <begin position="279"/>
        <end position="657"/>
    </location>
</feature>
<dbReference type="InterPro" id="IPR000531">
    <property type="entry name" value="Beta-barrel_TonB"/>
</dbReference>
<keyword evidence="12 13" id="KW-0998">Cell outer membrane</keyword>
<evidence type="ECO:0000256" key="2">
    <source>
        <dbReference type="ARBA" id="ARBA00009810"/>
    </source>
</evidence>
<dbReference type="PANTHER" id="PTHR32552:SF81">
    <property type="entry name" value="TONB-DEPENDENT OUTER MEMBRANE RECEPTOR"/>
    <property type="match status" value="1"/>
</dbReference>
<evidence type="ECO:0000256" key="9">
    <source>
        <dbReference type="ARBA" id="ARBA00023077"/>
    </source>
</evidence>
<proteinExistence type="inferred from homology"/>
<dbReference type="PANTHER" id="PTHR32552">
    <property type="entry name" value="FERRICHROME IRON RECEPTOR-RELATED"/>
    <property type="match status" value="1"/>
</dbReference>
<dbReference type="GO" id="GO:0009279">
    <property type="term" value="C:cell outer membrane"/>
    <property type="evidence" value="ECO:0007669"/>
    <property type="project" value="UniProtKB-SubCell"/>
</dbReference>
<dbReference type="InterPro" id="IPR012910">
    <property type="entry name" value="Plug_dom"/>
</dbReference>
<evidence type="ECO:0000256" key="5">
    <source>
        <dbReference type="ARBA" id="ARBA00022496"/>
    </source>
</evidence>
<evidence type="ECO:0000313" key="19">
    <source>
        <dbReference type="Proteomes" id="UP000289465"/>
    </source>
</evidence>
<dbReference type="OrthoDB" id="8538693at2"/>
<keyword evidence="4 13" id="KW-1134">Transmembrane beta strand</keyword>
<dbReference type="PROSITE" id="PS52016">
    <property type="entry name" value="TONB_DEPENDENT_REC_3"/>
    <property type="match status" value="1"/>
</dbReference>
<name>A0A446C614_9BURK</name>
<keyword evidence="6 13" id="KW-0812">Transmembrane</keyword>
<keyword evidence="8" id="KW-0406">Ion transport</keyword>
<feature type="domain" description="TonB-dependent receptor plug" evidence="17">
    <location>
        <begin position="45"/>
        <end position="150"/>
    </location>
</feature>
<keyword evidence="15" id="KW-0732">Signal</keyword>
<evidence type="ECO:0000256" key="8">
    <source>
        <dbReference type="ARBA" id="ARBA00023065"/>
    </source>
</evidence>
<comment type="similarity">
    <text evidence="2 13 14">Belongs to the TonB-dependent receptor family.</text>
</comment>
<evidence type="ECO:0000256" key="1">
    <source>
        <dbReference type="ARBA" id="ARBA00004571"/>
    </source>
</evidence>
<keyword evidence="3 13" id="KW-0813">Transport</keyword>
<evidence type="ECO:0000256" key="13">
    <source>
        <dbReference type="PROSITE-ProRule" id="PRU01360"/>
    </source>
</evidence>
<sequence length="692" mass="74205">MTISFPLRQTALAAALCALAAPAAAQPVSELAPITVTASKQDQALRDINGAAVVVPADALRAAQVDGTMQLSRVLPGVQLSSSGSFLFPIVSVRGVTSAQDFYNPALTVYVDGVPQLPTFTSQLLTDVDRVELLKGPQGTLYGKSAMGGVLNIVSRQPGDEPYFRASAGVASRDGYLFKATGGGPLVENLLYGSVTAAVNDAPGRLDNPVTGADGVGGTSATAGAARLRLAPAGSPWELGLAVSGECTRASQDAYVPFDDIHSTQAYIAPGMPASLADFYQKRCGGSQSLTGQYDFDGWRLNAVAAWQNLHYDRHYPIGPYYSYQPERWRQQVQELRLSTTGKRRVDGVLGLYRQRVTQSRTYINQLQAPMQIDALNTESDNTSESIAAYADATWHVTEAFDLSAGLRYSRDKASTRYDGTALNFATFGQDAFGGADSTSGSSVLGKLSAGYRLSPEWRVYASAAQGYKPGGYNLAPSSPADAQPYGKEKGVSYEAGARYDGDTLRLSTSVYRIDVRDAQLYVSDQVGYQHLENVGKTRSTGIEFEASWDVTPQWTVGLDGFIDRAEFRGFNSDAVCAGCAGNRVPFSPSYGLTAKAQGNFDTGIGRLSPALAVRRIGSQFFDIGNDLRQEAYTLIDLSVAWRIRPQVEATLYANNLTDKRYRTYGFSGGPLGNFAQVDAGRTVGLNVAFEY</sequence>
<evidence type="ECO:0000256" key="3">
    <source>
        <dbReference type="ARBA" id="ARBA00022448"/>
    </source>
</evidence>
<evidence type="ECO:0000259" key="16">
    <source>
        <dbReference type="Pfam" id="PF00593"/>
    </source>
</evidence>
<dbReference type="GO" id="GO:0015343">
    <property type="term" value="F:siderophore-iron transmembrane transporter activity"/>
    <property type="evidence" value="ECO:0007669"/>
    <property type="project" value="InterPro"/>
</dbReference>
<keyword evidence="11 18" id="KW-0675">Receptor</keyword>
<dbReference type="InterPro" id="IPR010105">
    <property type="entry name" value="TonB_sidphr_rcpt"/>
</dbReference>
<evidence type="ECO:0000313" key="18">
    <source>
        <dbReference type="EMBL" id="SSW63332.1"/>
    </source>
</evidence>
<dbReference type="Pfam" id="PF07715">
    <property type="entry name" value="Plug"/>
    <property type="match status" value="1"/>
</dbReference>
<evidence type="ECO:0000259" key="17">
    <source>
        <dbReference type="Pfam" id="PF07715"/>
    </source>
</evidence>
<evidence type="ECO:0000256" key="10">
    <source>
        <dbReference type="ARBA" id="ARBA00023136"/>
    </source>
</evidence>